<feature type="domain" description="Methyltransferase type 11" evidence="5">
    <location>
        <begin position="102"/>
        <end position="190"/>
    </location>
</feature>
<dbReference type="Gene3D" id="3.40.50.150">
    <property type="entry name" value="Vaccinia Virus protein VP39"/>
    <property type="match status" value="1"/>
</dbReference>
<dbReference type="CDD" id="cd02440">
    <property type="entry name" value="AdoMet_MTases"/>
    <property type="match status" value="1"/>
</dbReference>
<name>A0A1H8UK19_9ACTN</name>
<dbReference type="PROSITE" id="PS01131">
    <property type="entry name" value="RRNA_A_DIMETH"/>
    <property type="match status" value="1"/>
</dbReference>
<dbReference type="InterPro" id="IPR051052">
    <property type="entry name" value="Diverse_substrate_MTase"/>
</dbReference>
<dbReference type="InterPro" id="IPR013216">
    <property type="entry name" value="Methyltransf_11"/>
</dbReference>
<evidence type="ECO:0000313" key="7">
    <source>
        <dbReference type="Proteomes" id="UP000181951"/>
    </source>
</evidence>
<dbReference type="Pfam" id="PF08241">
    <property type="entry name" value="Methyltransf_11"/>
    <property type="match status" value="1"/>
</dbReference>
<dbReference type="PANTHER" id="PTHR44942">
    <property type="entry name" value="METHYLTRANSF_11 DOMAIN-CONTAINING PROTEIN"/>
    <property type="match status" value="1"/>
</dbReference>
<dbReference type="OrthoDB" id="9797252at2"/>
<evidence type="ECO:0000256" key="4">
    <source>
        <dbReference type="SAM" id="MobiDB-lite"/>
    </source>
</evidence>
<dbReference type="GO" id="GO:0000179">
    <property type="term" value="F:rRNA (adenine-N6,N6-)-dimethyltransferase activity"/>
    <property type="evidence" value="ECO:0007669"/>
    <property type="project" value="InterPro"/>
</dbReference>
<gene>
    <name evidence="6" type="ORF">SAMN05216267_10766</name>
</gene>
<feature type="region of interest" description="Disordered" evidence="4">
    <location>
        <begin position="1"/>
        <end position="43"/>
    </location>
</feature>
<dbReference type="EMBL" id="FODD01000076">
    <property type="protein sequence ID" value="SEP03521.1"/>
    <property type="molecule type" value="Genomic_DNA"/>
</dbReference>
<dbReference type="RefSeq" id="WP_079176320.1">
    <property type="nucleotide sequence ID" value="NZ_FODD01000076.1"/>
</dbReference>
<keyword evidence="3 6" id="KW-0808">Transferase</keyword>
<organism evidence="6 7">
    <name type="scientific">Actinacidiphila rubida</name>
    <dbReference type="NCBI Taxonomy" id="310780"/>
    <lineage>
        <taxon>Bacteria</taxon>
        <taxon>Bacillati</taxon>
        <taxon>Actinomycetota</taxon>
        <taxon>Actinomycetes</taxon>
        <taxon>Kitasatosporales</taxon>
        <taxon>Streptomycetaceae</taxon>
        <taxon>Actinacidiphila</taxon>
    </lineage>
</organism>
<reference evidence="6 7" key="1">
    <citation type="submission" date="2016-10" db="EMBL/GenBank/DDBJ databases">
        <authorList>
            <person name="de Groot N.N."/>
        </authorList>
    </citation>
    <scope>NUCLEOTIDE SEQUENCE [LARGE SCALE GENOMIC DNA]</scope>
    <source>
        <strain evidence="6 7">CGMCC 4.2026</strain>
    </source>
</reference>
<dbReference type="InterPro" id="IPR020596">
    <property type="entry name" value="rRNA_Ade_Mease_Trfase_CS"/>
</dbReference>
<evidence type="ECO:0000259" key="5">
    <source>
        <dbReference type="Pfam" id="PF08241"/>
    </source>
</evidence>
<evidence type="ECO:0000256" key="3">
    <source>
        <dbReference type="ARBA" id="ARBA00022679"/>
    </source>
</evidence>
<dbReference type="InterPro" id="IPR029063">
    <property type="entry name" value="SAM-dependent_MTases_sf"/>
</dbReference>
<evidence type="ECO:0000313" key="6">
    <source>
        <dbReference type="EMBL" id="SEP03521.1"/>
    </source>
</evidence>
<dbReference type="SUPFAM" id="SSF53335">
    <property type="entry name" value="S-adenosyl-L-methionine-dependent methyltransferases"/>
    <property type="match status" value="1"/>
</dbReference>
<feature type="compositionally biased region" description="Low complexity" evidence="4">
    <location>
        <begin position="1"/>
        <end position="15"/>
    </location>
</feature>
<keyword evidence="2 6" id="KW-0489">Methyltransferase</keyword>
<evidence type="ECO:0000256" key="1">
    <source>
        <dbReference type="ARBA" id="ARBA00008361"/>
    </source>
</evidence>
<dbReference type="AlphaFoldDB" id="A0A1H8UK19"/>
<accession>A0A1H8UK19</accession>
<protein>
    <submittedName>
        <fullName evidence="6">Methyltransferase domain-containing protein</fullName>
    </submittedName>
</protein>
<evidence type="ECO:0000256" key="2">
    <source>
        <dbReference type="ARBA" id="ARBA00022603"/>
    </source>
</evidence>
<keyword evidence="7" id="KW-1185">Reference proteome</keyword>
<dbReference type="PANTHER" id="PTHR44942:SF4">
    <property type="entry name" value="METHYLTRANSFERASE TYPE 11 DOMAIN-CONTAINING PROTEIN"/>
    <property type="match status" value="1"/>
</dbReference>
<comment type="similarity">
    <text evidence="1">Belongs to the methyltransferase superfamily.</text>
</comment>
<feature type="compositionally biased region" description="Low complexity" evidence="4">
    <location>
        <begin position="26"/>
        <end position="43"/>
    </location>
</feature>
<dbReference type="Proteomes" id="UP000181951">
    <property type="component" value="Unassembled WGS sequence"/>
</dbReference>
<dbReference type="STRING" id="310780.SAMN05216267_10766"/>
<proteinExistence type="inferred from homology"/>
<sequence>MATHDAQDTQDTSQADDTHRTDATDADAAAAGDRTAADPGGAAALRARRASSFGAEAAAYAEHRPDYPREGVRWALAPVLSAADASPAAGPGTSSDRALDVLDLGAGTGKLTGVLTALGHRVTAVEPDPSMLAELRARFPEVAALPGGAEDIPLPDASVDAVLAGQAFHWFDQEKALPEIARVLRPGGVVAGLWNSDDDRVEWIAELGRISHSRVSFVKWPPTHGITAHPAFGPVESANVPHQQRRTAESLLANVATHSSILVLEPAERDEVLGRVRDFLAARPDTASGSFDFPMITRVERCVRAAG</sequence>